<dbReference type="PROSITE" id="PS00012">
    <property type="entry name" value="PHOSPHOPANTETHEINE"/>
    <property type="match status" value="1"/>
</dbReference>
<gene>
    <name evidence="6" type="ORF">DLJ60_13315</name>
</gene>
<dbReference type="InterPro" id="IPR042099">
    <property type="entry name" value="ANL_N_sf"/>
</dbReference>
<dbReference type="InterPro" id="IPR001242">
    <property type="entry name" value="Condensation_dom"/>
</dbReference>
<proteinExistence type="predicted"/>
<accession>A0ABX9Y3S6</accession>
<organism evidence="6 7">
    <name type="scientific">Micromonospora chalcea</name>
    <dbReference type="NCBI Taxonomy" id="1874"/>
    <lineage>
        <taxon>Bacteria</taxon>
        <taxon>Bacillati</taxon>
        <taxon>Actinomycetota</taxon>
        <taxon>Actinomycetes</taxon>
        <taxon>Micromonosporales</taxon>
        <taxon>Micromonosporaceae</taxon>
        <taxon>Micromonospora</taxon>
    </lineage>
</organism>
<evidence type="ECO:0000256" key="2">
    <source>
        <dbReference type="ARBA" id="ARBA00022450"/>
    </source>
</evidence>
<evidence type="ECO:0000313" key="6">
    <source>
        <dbReference type="EMBL" id="RQW92823.1"/>
    </source>
</evidence>
<dbReference type="InterPro" id="IPR025110">
    <property type="entry name" value="AMP-bd_C"/>
</dbReference>
<dbReference type="InterPro" id="IPR036736">
    <property type="entry name" value="ACP-like_sf"/>
</dbReference>
<sequence length="1563" mass="167928">MSTRRFALSAQRLALLGNLLQEEGIARAPARTVPPRADRDAPVPLTFSQSRIWFLEQFAAHTSAYVISTAMRVHGDFRADLFAGACAEVVRRHESLRTVFFERDGRPYQQVRAELPPDVRVEDVPGVTPGEVDAELRRREEELIGRPFDLAAGSPVRVRLLRFGPKVTGVLLNLHHLVSDRWSMGVLLRELIDCYRALLTGGPHGLPELPVQYADFALWQQEPDAQQAWAADLAYWTGQLGGAPPEIGLVGDRPRPREKSYRGDSVPVEIPPAVVTRLRALSRQENATLFMVLQAAFAVLLHRLTGDEEVVVGSPVANRRLVELEPLIGLFMNTVALRTDLRGDPSFRELLRRVGAVCLAAYDHQGIPFERLVEQLQPERSAAGTPVFQVLFSYQNVPFPSWHDGPLRVEPVSLDARKAEFDLLLDLFEDGDTIWGRLEYSTDLFDEATARRHVSMFHRLLRGLLDDPDTPIGVLPLVGPVERDELLALATGPATDAGRPLVGDAFAAAVRRDPAASAVRFGSRTVGYGELDALVGALADRLRAAGVRRGTRVGVRLDRCVELVAAPLAVWRAGGVVVPVDPALPADRAAALLTAAEVALLLTARPQGGVPRWSGPTCLVDDPSADPRAVRGAAVPGALVPDAAAPAGAGTVTGGDPAYVTCPPDGAPRTTVHSHAALRDRLRWLSEAAGLTADDRVLQQAPLAAPAAVWELYAPLLSGAAVVLARPGGDRDARHLVGLIRAERVSVACFRPDLLAELLDQRGVERCAALRHVFCGGAPLSRDLVARFAERSPAALHHVLVPPDVAAPVTAHLCAVDGEPADPARPDGGPADPATPDGGQRQLMPVGRPVPGTRAHVLDRAGQPLPAGVPGELYVGGDPLPAPAGGVAALLAPDPFGTARGARLLRTGERARMRADGVIEYLGRLDHQVRLRGFPVDLDLVESIVSGHPAVTEAAVVAHDDRLVAYVVGQAGAGELAAYLRQRLPENLLPAAWVALPELPRTPAGTVDRSALPAPQPPAGEPAAAAEAPRDEVEAAIADIWRELLGIDEVGRDDNFFTLGGHSLLATKLAAQIDARYGVRLALRDLFGNPTVGWLAGQVRRHATGADTGPAPIPRVGRDGDLPLSFSQERLIRHHPLGPADPIHNVVTALRLTGPLDEAALRRALDDVVGRHEALRTRIVDGPDGPAQRIEPAGGWPLTAVDLSDAEPGELRALIEEQGRRPFRIDAEPMVRGLLARLGEDRHALVLTMHHLVTDNWSYGVLVRDLTEFYGAHAAGRAPRLPELAVQYPDVAAWQRRQLAGGALDAHVDHWRRALAGLPPALTLRPPATGTTAADGFTRAFRVDPAVTEKLRGLAGQEGASLFMALLAAYHLLLAACSGRDDIPVGFPEAGRDRAETADLIGWFVHPLVVRADLTAVSTFAGLVRQVRDRTLDAYANRAVPPWLAVPATADGDPTRTLFNLLNAEVPELALPGLRVDSLEIGDDYVFSEVLGTNLRPAEVDLALIMREQGAELHGTWIFSTDVHDARALQALMRRWDVLLGRLADSPAAPLTTLRAWLDEVGA</sequence>
<dbReference type="Gene3D" id="3.30.559.10">
    <property type="entry name" value="Chloramphenicol acetyltransferase-like domain"/>
    <property type="match status" value="2"/>
</dbReference>
<dbReference type="SUPFAM" id="SSF52777">
    <property type="entry name" value="CoA-dependent acyltransferases"/>
    <property type="match status" value="4"/>
</dbReference>
<dbReference type="EMBL" id="QGTA01000180">
    <property type="protein sequence ID" value="RQW92823.1"/>
    <property type="molecule type" value="Genomic_DNA"/>
</dbReference>
<dbReference type="InterPro" id="IPR023213">
    <property type="entry name" value="CAT-like_dom_sf"/>
</dbReference>
<dbReference type="SUPFAM" id="SSF47336">
    <property type="entry name" value="ACP-like"/>
    <property type="match status" value="1"/>
</dbReference>
<feature type="region of interest" description="Disordered" evidence="4">
    <location>
        <begin position="817"/>
        <end position="845"/>
    </location>
</feature>
<dbReference type="RefSeq" id="WP_069088350.1">
    <property type="nucleotide sequence ID" value="NZ_QGTA01000180.1"/>
</dbReference>
<dbReference type="Pfam" id="PF13193">
    <property type="entry name" value="AMP-binding_C"/>
    <property type="match status" value="1"/>
</dbReference>
<dbReference type="SUPFAM" id="SSF56801">
    <property type="entry name" value="Acetyl-CoA synthetase-like"/>
    <property type="match status" value="1"/>
</dbReference>
<dbReference type="InterPro" id="IPR020806">
    <property type="entry name" value="PKS_PP-bd"/>
</dbReference>
<dbReference type="InterPro" id="IPR045851">
    <property type="entry name" value="AMP-bd_C_sf"/>
</dbReference>
<feature type="region of interest" description="Disordered" evidence="4">
    <location>
        <begin position="1004"/>
        <end position="1028"/>
    </location>
</feature>
<dbReference type="Pfam" id="PF00501">
    <property type="entry name" value="AMP-binding"/>
    <property type="match status" value="1"/>
</dbReference>
<feature type="domain" description="Carrier" evidence="5">
    <location>
        <begin position="1028"/>
        <end position="1103"/>
    </location>
</feature>
<keyword evidence="2" id="KW-0596">Phosphopantetheine</keyword>
<evidence type="ECO:0000256" key="3">
    <source>
        <dbReference type="ARBA" id="ARBA00022553"/>
    </source>
</evidence>
<dbReference type="PANTHER" id="PTHR45527:SF1">
    <property type="entry name" value="FATTY ACID SYNTHASE"/>
    <property type="match status" value="1"/>
</dbReference>
<dbReference type="InterPro" id="IPR006162">
    <property type="entry name" value="Ppantetheine_attach_site"/>
</dbReference>
<reference evidence="6 7" key="1">
    <citation type="submission" date="2018-05" db="EMBL/GenBank/DDBJ databases">
        <title>Micromonospora from Atacama Desert.</title>
        <authorList>
            <person name="Carro L."/>
            <person name="Goodfellow M."/>
            <person name="Klenk H.-P."/>
        </authorList>
    </citation>
    <scope>NUCLEOTIDE SEQUENCE [LARGE SCALE GENOMIC DNA]</scope>
    <source>
        <strain evidence="6 7">LB41</strain>
    </source>
</reference>
<dbReference type="Gene3D" id="1.10.1200.10">
    <property type="entry name" value="ACP-like"/>
    <property type="match status" value="1"/>
</dbReference>
<dbReference type="PROSITE" id="PS50075">
    <property type="entry name" value="CARRIER"/>
    <property type="match status" value="1"/>
</dbReference>
<dbReference type="InterPro" id="IPR009081">
    <property type="entry name" value="PP-bd_ACP"/>
</dbReference>
<evidence type="ECO:0000256" key="1">
    <source>
        <dbReference type="ARBA" id="ARBA00001957"/>
    </source>
</evidence>
<dbReference type="Gene3D" id="3.30.559.30">
    <property type="entry name" value="Nonribosomal peptide synthetase, condensation domain"/>
    <property type="match status" value="2"/>
</dbReference>
<dbReference type="Pfam" id="PF00550">
    <property type="entry name" value="PP-binding"/>
    <property type="match status" value="1"/>
</dbReference>
<evidence type="ECO:0000259" key="5">
    <source>
        <dbReference type="PROSITE" id="PS50075"/>
    </source>
</evidence>
<dbReference type="PANTHER" id="PTHR45527">
    <property type="entry name" value="NONRIBOSOMAL PEPTIDE SYNTHETASE"/>
    <property type="match status" value="1"/>
</dbReference>
<feature type="compositionally biased region" description="Low complexity" evidence="4">
    <location>
        <begin position="826"/>
        <end position="839"/>
    </location>
</feature>
<protein>
    <recommendedName>
        <fullName evidence="5">Carrier domain-containing protein</fullName>
    </recommendedName>
</protein>
<dbReference type="SMART" id="SM00823">
    <property type="entry name" value="PKS_PP"/>
    <property type="match status" value="1"/>
</dbReference>
<dbReference type="Proteomes" id="UP000274694">
    <property type="component" value="Unassembled WGS sequence"/>
</dbReference>
<dbReference type="Gene3D" id="3.30.300.30">
    <property type="match status" value="1"/>
</dbReference>
<comment type="caution">
    <text evidence="6">The sequence shown here is derived from an EMBL/GenBank/DDBJ whole genome shotgun (WGS) entry which is preliminary data.</text>
</comment>
<name>A0ABX9Y3S6_MICCH</name>
<dbReference type="InterPro" id="IPR000873">
    <property type="entry name" value="AMP-dep_synth/lig_dom"/>
</dbReference>
<dbReference type="CDD" id="cd19531">
    <property type="entry name" value="LCL_NRPS-like"/>
    <property type="match status" value="2"/>
</dbReference>
<evidence type="ECO:0000256" key="4">
    <source>
        <dbReference type="SAM" id="MobiDB-lite"/>
    </source>
</evidence>
<keyword evidence="7" id="KW-1185">Reference proteome</keyword>
<dbReference type="Pfam" id="PF00668">
    <property type="entry name" value="Condensation"/>
    <property type="match status" value="2"/>
</dbReference>
<dbReference type="Gene3D" id="3.40.50.12780">
    <property type="entry name" value="N-terminal domain of ligase-like"/>
    <property type="match status" value="1"/>
</dbReference>
<comment type="cofactor">
    <cofactor evidence="1">
        <name>pantetheine 4'-phosphate</name>
        <dbReference type="ChEBI" id="CHEBI:47942"/>
    </cofactor>
</comment>
<evidence type="ECO:0000313" key="7">
    <source>
        <dbReference type="Proteomes" id="UP000274694"/>
    </source>
</evidence>
<keyword evidence="3" id="KW-0597">Phosphoprotein</keyword>